<accession>A0A3M7PIZ1</accession>
<reference evidence="1 2" key="1">
    <citation type="journal article" date="2018" name="Sci. Rep.">
        <title>Genomic signatures of local adaptation to the degree of environmental predictability in rotifers.</title>
        <authorList>
            <person name="Franch-Gras L."/>
            <person name="Hahn C."/>
            <person name="Garcia-Roger E.M."/>
            <person name="Carmona M.J."/>
            <person name="Serra M."/>
            <person name="Gomez A."/>
        </authorList>
    </citation>
    <scope>NUCLEOTIDE SEQUENCE [LARGE SCALE GENOMIC DNA]</scope>
    <source>
        <strain evidence="1">HYR1</strain>
    </source>
</reference>
<evidence type="ECO:0000313" key="2">
    <source>
        <dbReference type="Proteomes" id="UP000276133"/>
    </source>
</evidence>
<dbReference type="Gene3D" id="1.20.1280.130">
    <property type="match status" value="1"/>
</dbReference>
<gene>
    <name evidence="1" type="ORF">BpHYR1_054674</name>
</gene>
<organism evidence="1 2">
    <name type="scientific">Brachionus plicatilis</name>
    <name type="common">Marine rotifer</name>
    <name type="synonym">Brachionus muelleri</name>
    <dbReference type="NCBI Taxonomy" id="10195"/>
    <lineage>
        <taxon>Eukaryota</taxon>
        <taxon>Metazoa</taxon>
        <taxon>Spiralia</taxon>
        <taxon>Gnathifera</taxon>
        <taxon>Rotifera</taxon>
        <taxon>Eurotatoria</taxon>
        <taxon>Monogononta</taxon>
        <taxon>Pseudotrocha</taxon>
        <taxon>Ploima</taxon>
        <taxon>Brachionidae</taxon>
        <taxon>Brachionus</taxon>
    </lineage>
</organism>
<dbReference type="Proteomes" id="UP000276133">
    <property type="component" value="Unassembled WGS sequence"/>
</dbReference>
<dbReference type="EMBL" id="REGN01010461">
    <property type="protein sequence ID" value="RMZ98983.1"/>
    <property type="molecule type" value="Genomic_DNA"/>
</dbReference>
<protein>
    <submittedName>
        <fullName evidence="1">Vacuolar sorting-associated 54 isoform X2</fullName>
    </submittedName>
</protein>
<keyword evidence="2" id="KW-1185">Reference proteome</keyword>
<sequence>MIDDKLAESISVYEVKAPVPSQSFRSICSQIEKVYQLLIDLLPETSIKKLFIQVDDKFKTRLKNRLLQLKVPRDGGPQYAEQMIFQDMTFYEKQLKNLPYLNGISTNFQDIWN</sequence>
<name>A0A3M7PIZ1_BRAPC</name>
<evidence type="ECO:0000313" key="1">
    <source>
        <dbReference type="EMBL" id="RMZ98983.1"/>
    </source>
</evidence>
<comment type="caution">
    <text evidence="1">The sequence shown here is derived from an EMBL/GenBank/DDBJ whole genome shotgun (WGS) entry which is preliminary data.</text>
</comment>
<proteinExistence type="predicted"/>
<dbReference type="STRING" id="10195.A0A3M7PIZ1"/>
<dbReference type="OrthoDB" id="10259024at2759"/>
<dbReference type="AlphaFoldDB" id="A0A3M7PIZ1"/>